<accession>A0A6H1ZWD7</accession>
<reference evidence="1" key="1">
    <citation type="submission" date="2020-03" db="EMBL/GenBank/DDBJ databases">
        <title>The deep terrestrial virosphere.</title>
        <authorList>
            <person name="Holmfeldt K."/>
            <person name="Nilsson E."/>
            <person name="Simone D."/>
            <person name="Lopez-Fernandez M."/>
            <person name="Wu X."/>
            <person name="de Brujin I."/>
            <person name="Lundin D."/>
            <person name="Andersson A."/>
            <person name="Bertilsson S."/>
            <person name="Dopson M."/>
        </authorList>
    </citation>
    <scope>NUCLEOTIDE SEQUENCE</scope>
    <source>
        <strain evidence="1">TM448A02554</strain>
    </source>
</reference>
<gene>
    <name evidence="1" type="ORF">TM448A02554_0015</name>
</gene>
<dbReference type="EMBL" id="MT144324">
    <property type="protein sequence ID" value="QJA52246.1"/>
    <property type="molecule type" value="Genomic_DNA"/>
</dbReference>
<name>A0A6H1ZWD7_9ZZZZ</name>
<sequence length="88" mass="10574">MSHNERIESLLRTRPYVPISEIRTWSNYRSRISEIRAKVMLEGLNIKSIKVWRDDLNRYIHAYELVRVEPEPVKEEFKVEANGQRSFV</sequence>
<protein>
    <submittedName>
        <fullName evidence="1">Uncharacterized protein</fullName>
    </submittedName>
</protein>
<proteinExistence type="predicted"/>
<organism evidence="1">
    <name type="scientific">viral metagenome</name>
    <dbReference type="NCBI Taxonomy" id="1070528"/>
    <lineage>
        <taxon>unclassified sequences</taxon>
        <taxon>metagenomes</taxon>
        <taxon>organismal metagenomes</taxon>
    </lineage>
</organism>
<evidence type="ECO:0000313" key="1">
    <source>
        <dbReference type="EMBL" id="QJA52246.1"/>
    </source>
</evidence>
<dbReference type="AlphaFoldDB" id="A0A6H1ZWD7"/>